<gene>
    <name evidence="7" type="primary">Necator_chrI.g2699</name>
    <name evidence="7" type="ORF">RB195_006571</name>
</gene>
<keyword evidence="2 6" id="KW-0812">Transmembrane</keyword>
<evidence type="ECO:0000256" key="3">
    <source>
        <dbReference type="ARBA" id="ARBA00022989"/>
    </source>
</evidence>
<evidence type="ECO:0000313" key="7">
    <source>
        <dbReference type="EMBL" id="KAK6729602.1"/>
    </source>
</evidence>
<feature type="transmembrane region" description="Helical" evidence="6">
    <location>
        <begin position="12"/>
        <end position="31"/>
    </location>
</feature>
<accession>A0ABR1BT94</accession>
<evidence type="ECO:0000256" key="6">
    <source>
        <dbReference type="SAM" id="Phobius"/>
    </source>
</evidence>
<organism evidence="7 8">
    <name type="scientific">Necator americanus</name>
    <name type="common">Human hookworm</name>
    <dbReference type="NCBI Taxonomy" id="51031"/>
    <lineage>
        <taxon>Eukaryota</taxon>
        <taxon>Metazoa</taxon>
        <taxon>Ecdysozoa</taxon>
        <taxon>Nematoda</taxon>
        <taxon>Chromadorea</taxon>
        <taxon>Rhabditida</taxon>
        <taxon>Rhabditina</taxon>
        <taxon>Rhabditomorpha</taxon>
        <taxon>Strongyloidea</taxon>
        <taxon>Ancylostomatidae</taxon>
        <taxon>Bunostominae</taxon>
        <taxon>Necator</taxon>
    </lineage>
</organism>
<dbReference type="PANTHER" id="PTHR34104">
    <property type="entry name" value="TRANSMEMBRANE PROTEIN 254"/>
    <property type="match status" value="1"/>
</dbReference>
<dbReference type="Pfam" id="PF14934">
    <property type="entry name" value="TMEM254"/>
    <property type="match status" value="1"/>
</dbReference>
<dbReference type="PANTHER" id="PTHR34104:SF3">
    <property type="entry name" value="TRANSMEMBRANE PROTEIN 254"/>
    <property type="match status" value="1"/>
</dbReference>
<comment type="caution">
    <text evidence="7">The sequence shown here is derived from an EMBL/GenBank/DDBJ whole genome shotgun (WGS) entry which is preliminary data.</text>
</comment>
<evidence type="ECO:0000313" key="8">
    <source>
        <dbReference type="Proteomes" id="UP001303046"/>
    </source>
</evidence>
<protein>
    <recommendedName>
        <fullName evidence="5">Transmembrane protein 254</fullName>
    </recommendedName>
</protein>
<keyword evidence="3 6" id="KW-1133">Transmembrane helix</keyword>
<keyword evidence="4 6" id="KW-0472">Membrane</keyword>
<name>A0ABR1BT94_NECAM</name>
<evidence type="ECO:0000256" key="5">
    <source>
        <dbReference type="ARBA" id="ARBA00034834"/>
    </source>
</evidence>
<evidence type="ECO:0000256" key="1">
    <source>
        <dbReference type="ARBA" id="ARBA00004141"/>
    </source>
</evidence>
<dbReference type="InterPro" id="IPR028110">
    <property type="entry name" value="TMEM254"/>
</dbReference>
<comment type="subcellular location">
    <subcellularLocation>
        <location evidence="1">Membrane</location>
        <topology evidence="1">Multi-pass membrane protein</topology>
    </subcellularLocation>
</comment>
<evidence type="ECO:0000256" key="4">
    <source>
        <dbReference type="ARBA" id="ARBA00023136"/>
    </source>
</evidence>
<dbReference type="Proteomes" id="UP001303046">
    <property type="component" value="Unassembled WGS sequence"/>
</dbReference>
<dbReference type="EMBL" id="JAVFWL010000001">
    <property type="protein sequence ID" value="KAK6729602.1"/>
    <property type="molecule type" value="Genomic_DNA"/>
</dbReference>
<sequence>MPDYFRSPPLFWWIIILPALGINFLAYYSPLALNGFLPIIGPIVAHIGTSYHWITVITNLFALIAHVGEGLYAFYLSRNLKFSTFCSIKWFAQTFAVGFPSLSILTNFARKHIT</sequence>
<proteinExistence type="predicted"/>
<feature type="transmembrane region" description="Helical" evidence="6">
    <location>
        <begin position="51"/>
        <end position="75"/>
    </location>
</feature>
<keyword evidence="8" id="KW-1185">Reference proteome</keyword>
<reference evidence="7 8" key="1">
    <citation type="submission" date="2023-08" db="EMBL/GenBank/DDBJ databases">
        <title>A Necator americanus chromosomal reference genome.</title>
        <authorList>
            <person name="Ilik V."/>
            <person name="Petrzelkova K.J."/>
            <person name="Pardy F."/>
            <person name="Fuh T."/>
            <person name="Niatou-Singa F.S."/>
            <person name="Gouil Q."/>
            <person name="Baker L."/>
            <person name="Ritchie M.E."/>
            <person name="Jex A.R."/>
            <person name="Gazzola D."/>
            <person name="Li H."/>
            <person name="Toshio Fujiwara R."/>
            <person name="Zhan B."/>
            <person name="Aroian R.V."/>
            <person name="Pafco B."/>
            <person name="Schwarz E.M."/>
        </authorList>
    </citation>
    <scope>NUCLEOTIDE SEQUENCE [LARGE SCALE GENOMIC DNA]</scope>
    <source>
        <strain evidence="7 8">Aroian</strain>
        <tissue evidence="7">Whole animal</tissue>
    </source>
</reference>
<evidence type="ECO:0000256" key="2">
    <source>
        <dbReference type="ARBA" id="ARBA00022692"/>
    </source>
</evidence>